<evidence type="ECO:0000259" key="7">
    <source>
        <dbReference type="Pfam" id="PF12821"/>
    </source>
</evidence>
<accession>A0A067LY19</accession>
<dbReference type="OrthoDB" id="413008at2759"/>
<keyword evidence="4 6" id="KW-0472">Membrane</keyword>
<feature type="transmembrane region" description="Helical" evidence="6">
    <location>
        <begin position="118"/>
        <end position="141"/>
    </location>
</feature>
<gene>
    <name evidence="8" type="ORF">BOTBODRAFT_571532</name>
</gene>
<evidence type="ECO:0000256" key="2">
    <source>
        <dbReference type="ARBA" id="ARBA00022692"/>
    </source>
</evidence>
<dbReference type="HOGENOM" id="CLU_1156222_0_0_1"/>
<feature type="transmembrane region" description="Helical" evidence="6">
    <location>
        <begin position="87"/>
        <end position="106"/>
    </location>
</feature>
<evidence type="ECO:0000256" key="1">
    <source>
        <dbReference type="ARBA" id="ARBA00004141"/>
    </source>
</evidence>
<proteinExistence type="inferred from homology"/>
<keyword evidence="9" id="KW-1185">Reference proteome</keyword>
<dbReference type="InParanoid" id="A0A067LY19"/>
<organism evidence="8 9">
    <name type="scientific">Botryobasidium botryosum (strain FD-172 SS1)</name>
    <dbReference type="NCBI Taxonomy" id="930990"/>
    <lineage>
        <taxon>Eukaryota</taxon>
        <taxon>Fungi</taxon>
        <taxon>Dikarya</taxon>
        <taxon>Basidiomycota</taxon>
        <taxon>Agaricomycotina</taxon>
        <taxon>Agaricomycetes</taxon>
        <taxon>Cantharellales</taxon>
        <taxon>Botryobasidiaceae</taxon>
        <taxon>Botryobasidium</taxon>
    </lineage>
</organism>
<protein>
    <recommendedName>
        <fullName evidence="7">Threonine/Serine exporter ThrE domain-containing protein</fullName>
    </recommendedName>
</protein>
<feature type="transmembrane region" description="Helical" evidence="6">
    <location>
        <begin position="171"/>
        <end position="188"/>
    </location>
</feature>
<feature type="transmembrane region" description="Helical" evidence="6">
    <location>
        <begin position="147"/>
        <end position="164"/>
    </location>
</feature>
<dbReference type="PANTHER" id="PTHR31082:SF4">
    <property type="entry name" value="PHEROMONE-REGULATED MEMBRANE PROTEIN 10"/>
    <property type="match status" value="1"/>
</dbReference>
<evidence type="ECO:0000256" key="6">
    <source>
        <dbReference type="SAM" id="Phobius"/>
    </source>
</evidence>
<name>A0A067LY19_BOTB1</name>
<dbReference type="InterPro" id="IPR024528">
    <property type="entry name" value="ThrE_2"/>
</dbReference>
<feature type="domain" description="Threonine/Serine exporter ThrE" evidence="7">
    <location>
        <begin position="120"/>
        <end position="223"/>
    </location>
</feature>
<dbReference type="InterPro" id="IPR051361">
    <property type="entry name" value="ThrE/Ser_Exporter"/>
</dbReference>
<dbReference type="EMBL" id="KL198093">
    <property type="protein sequence ID" value="KDQ08283.1"/>
    <property type="molecule type" value="Genomic_DNA"/>
</dbReference>
<sequence length="240" mass="26285">MGNAIGNSVGFLIFPAARRMREEAAKSMDHTLYSHGSFVSDNSTTIPSFSGSFAFSNHTELGVINQYHYRADGCYRDPSYSWTMRALPWWTQFFMVPLFCLVLSSLNGQPVNSLKAGWTMAVMVFIGCASYTVNTLINQYVFKQTEVVSMVGAFVVGILGIGYARWTKGTAFVVMVTAVLFMVPSGIAEAAELEDLQDFVIGNVGVRTVIVAIAITVGLNASTCVMYFFGRRKMGGVFAF</sequence>
<dbReference type="Pfam" id="PF12821">
    <property type="entry name" value="ThrE_2"/>
    <property type="match status" value="1"/>
</dbReference>
<evidence type="ECO:0000256" key="4">
    <source>
        <dbReference type="ARBA" id="ARBA00023136"/>
    </source>
</evidence>
<comment type="subcellular location">
    <subcellularLocation>
        <location evidence="1">Membrane</location>
        <topology evidence="1">Multi-pass membrane protein</topology>
    </subcellularLocation>
</comment>
<dbReference type="Proteomes" id="UP000027195">
    <property type="component" value="Unassembled WGS sequence"/>
</dbReference>
<feature type="transmembrane region" description="Helical" evidence="6">
    <location>
        <begin position="208"/>
        <end position="229"/>
    </location>
</feature>
<dbReference type="AlphaFoldDB" id="A0A067LY19"/>
<keyword evidence="2 6" id="KW-0812">Transmembrane</keyword>
<reference evidence="9" key="1">
    <citation type="journal article" date="2014" name="Proc. Natl. Acad. Sci. U.S.A.">
        <title>Extensive sampling of basidiomycete genomes demonstrates inadequacy of the white-rot/brown-rot paradigm for wood decay fungi.</title>
        <authorList>
            <person name="Riley R."/>
            <person name="Salamov A.A."/>
            <person name="Brown D.W."/>
            <person name="Nagy L.G."/>
            <person name="Floudas D."/>
            <person name="Held B.W."/>
            <person name="Levasseur A."/>
            <person name="Lombard V."/>
            <person name="Morin E."/>
            <person name="Otillar R."/>
            <person name="Lindquist E.A."/>
            <person name="Sun H."/>
            <person name="LaButti K.M."/>
            <person name="Schmutz J."/>
            <person name="Jabbour D."/>
            <person name="Luo H."/>
            <person name="Baker S.E."/>
            <person name="Pisabarro A.G."/>
            <person name="Walton J.D."/>
            <person name="Blanchette R.A."/>
            <person name="Henrissat B."/>
            <person name="Martin F."/>
            <person name="Cullen D."/>
            <person name="Hibbett D.S."/>
            <person name="Grigoriev I.V."/>
        </authorList>
    </citation>
    <scope>NUCLEOTIDE SEQUENCE [LARGE SCALE GENOMIC DNA]</scope>
    <source>
        <strain evidence="9">FD-172 SS1</strain>
    </source>
</reference>
<dbReference type="GO" id="GO:0016020">
    <property type="term" value="C:membrane"/>
    <property type="evidence" value="ECO:0007669"/>
    <property type="project" value="UniProtKB-SubCell"/>
</dbReference>
<keyword evidence="3 6" id="KW-1133">Transmembrane helix</keyword>
<evidence type="ECO:0000313" key="9">
    <source>
        <dbReference type="Proteomes" id="UP000027195"/>
    </source>
</evidence>
<evidence type="ECO:0000256" key="5">
    <source>
        <dbReference type="ARBA" id="ARBA00034125"/>
    </source>
</evidence>
<dbReference type="PANTHER" id="PTHR31082">
    <property type="entry name" value="PHEROMONE-REGULATED MEMBRANE PROTEIN 10"/>
    <property type="match status" value="1"/>
</dbReference>
<evidence type="ECO:0000256" key="3">
    <source>
        <dbReference type="ARBA" id="ARBA00022989"/>
    </source>
</evidence>
<comment type="similarity">
    <text evidence="5">Belongs to the ThrE exporter (TC 2.A.79) family.</text>
</comment>
<evidence type="ECO:0000313" key="8">
    <source>
        <dbReference type="EMBL" id="KDQ08283.1"/>
    </source>
</evidence>